<gene>
    <name evidence="1" type="ORF">ACFOSH_20020</name>
</gene>
<sequence>MFGKPFVRTLISRSAENRTDRRRFLKAAGAAGLGVVGATYLGVQATSSASATGEAAAAGDAAAAPSDAAVLNFALNLEYLEAEFYSFAVYGHGLPDDLTGGVGTQGGVTGGKKVMFHDKALNQFAKEIAGDEVAHVKFLRGALGEAAVSRPEIDLKDSFTAAAKAAGLISEYQQFDPFAHEKNFLLAAFLFEDVGVTAYKGAAPLITNKTFLDAAAGILAAEAYHAATIRTSLFDRDLGDAAAKISNARDTLDGPGDDDQGIVLGNQANIVPTDNNGICFGRGADRVLNVVYLNPGPVKAGGFFPKGVNGDIVASGGA</sequence>
<dbReference type="InterPro" id="IPR006311">
    <property type="entry name" value="TAT_signal"/>
</dbReference>
<keyword evidence="2" id="KW-1185">Reference proteome</keyword>
<dbReference type="RefSeq" id="WP_378240506.1">
    <property type="nucleotide sequence ID" value="NZ_JBHRWK010000026.1"/>
</dbReference>
<evidence type="ECO:0000313" key="1">
    <source>
        <dbReference type="EMBL" id="MFC3451726.1"/>
    </source>
</evidence>
<protein>
    <submittedName>
        <fullName evidence="1">Ferritin-like domain-containing protein</fullName>
    </submittedName>
</protein>
<proteinExistence type="predicted"/>
<evidence type="ECO:0000313" key="2">
    <source>
        <dbReference type="Proteomes" id="UP001595645"/>
    </source>
</evidence>
<organism evidence="1 2">
    <name type="scientific">Amycolatopsis speibonae</name>
    <dbReference type="NCBI Taxonomy" id="1450224"/>
    <lineage>
        <taxon>Bacteria</taxon>
        <taxon>Bacillati</taxon>
        <taxon>Actinomycetota</taxon>
        <taxon>Actinomycetes</taxon>
        <taxon>Pseudonocardiales</taxon>
        <taxon>Pseudonocardiaceae</taxon>
        <taxon>Amycolatopsis</taxon>
    </lineage>
</organism>
<dbReference type="PANTHER" id="PTHR31694">
    <property type="entry name" value="DESICCATION-LIKE PROTEIN"/>
    <property type="match status" value="1"/>
</dbReference>
<accession>A0ABV7P1Q3</accession>
<dbReference type="Proteomes" id="UP001595645">
    <property type="component" value="Unassembled WGS sequence"/>
</dbReference>
<dbReference type="InterPro" id="IPR009078">
    <property type="entry name" value="Ferritin-like_SF"/>
</dbReference>
<reference evidence="2" key="1">
    <citation type="journal article" date="2019" name="Int. J. Syst. Evol. Microbiol.">
        <title>The Global Catalogue of Microorganisms (GCM) 10K type strain sequencing project: providing services to taxonomists for standard genome sequencing and annotation.</title>
        <authorList>
            <consortium name="The Broad Institute Genomics Platform"/>
            <consortium name="The Broad Institute Genome Sequencing Center for Infectious Disease"/>
            <person name="Wu L."/>
            <person name="Ma J."/>
        </authorList>
    </citation>
    <scope>NUCLEOTIDE SEQUENCE [LARGE SCALE GENOMIC DNA]</scope>
    <source>
        <strain evidence="2">CGMCC 4.7676</strain>
    </source>
</reference>
<dbReference type="EMBL" id="JBHRWK010000026">
    <property type="protein sequence ID" value="MFC3451726.1"/>
    <property type="molecule type" value="Genomic_DNA"/>
</dbReference>
<dbReference type="SUPFAM" id="SSF47240">
    <property type="entry name" value="Ferritin-like"/>
    <property type="match status" value="1"/>
</dbReference>
<name>A0ABV7P1Q3_9PSEU</name>
<comment type="caution">
    <text evidence="1">The sequence shown here is derived from an EMBL/GenBank/DDBJ whole genome shotgun (WGS) entry which is preliminary data.</text>
</comment>
<dbReference type="InterPro" id="IPR052965">
    <property type="entry name" value="Pigment-catalase-like"/>
</dbReference>
<dbReference type="PROSITE" id="PS51318">
    <property type="entry name" value="TAT"/>
    <property type="match status" value="1"/>
</dbReference>
<dbReference type="PANTHER" id="PTHR31694:SF26">
    <property type="entry name" value="OS05G0151100 PROTEIN"/>
    <property type="match status" value="1"/>
</dbReference>
<dbReference type="Pfam" id="PF13668">
    <property type="entry name" value="Ferritin_2"/>
    <property type="match status" value="1"/>
</dbReference>